<accession>A0A6J4T3M0</accession>
<dbReference type="AlphaFoldDB" id="A0A6J4T3M0"/>
<reference evidence="1" key="1">
    <citation type="submission" date="2020-02" db="EMBL/GenBank/DDBJ databases">
        <authorList>
            <person name="Meier V. D."/>
        </authorList>
    </citation>
    <scope>NUCLEOTIDE SEQUENCE</scope>
    <source>
        <strain evidence="1">AVDCRST_MAG12</strain>
    </source>
</reference>
<proteinExistence type="predicted"/>
<dbReference type="EMBL" id="CADCVK010000458">
    <property type="protein sequence ID" value="CAA9512750.1"/>
    <property type="molecule type" value="Genomic_DNA"/>
</dbReference>
<gene>
    <name evidence="1" type="ORF">AVDCRST_MAG12-3316</name>
</gene>
<organism evidence="1">
    <name type="scientific">uncultured Rubrobacteraceae bacterium</name>
    <dbReference type="NCBI Taxonomy" id="349277"/>
    <lineage>
        <taxon>Bacteria</taxon>
        <taxon>Bacillati</taxon>
        <taxon>Actinomycetota</taxon>
        <taxon>Rubrobacteria</taxon>
        <taxon>Rubrobacterales</taxon>
        <taxon>Rubrobacteraceae</taxon>
        <taxon>environmental samples</taxon>
    </lineage>
</organism>
<feature type="non-terminal residue" evidence="1">
    <location>
        <position position="39"/>
    </location>
</feature>
<name>A0A6J4T3M0_9ACTN</name>
<protein>
    <submittedName>
        <fullName evidence="1">DNA polymerase III epsilon subunit-related protein MSMEG4261</fullName>
    </submittedName>
</protein>
<evidence type="ECO:0000313" key="1">
    <source>
        <dbReference type="EMBL" id="CAA9512750.1"/>
    </source>
</evidence>
<sequence length="39" mass="4446">MKARVRTYFNGGDGRRKVGRLVEEVAEVKVKETESELHA</sequence>